<dbReference type="CDD" id="cd18578">
    <property type="entry name" value="ABC_6TM_Pgp_ABCB1_D2_like"/>
    <property type="match status" value="1"/>
</dbReference>
<dbReference type="PROSITE" id="PS00211">
    <property type="entry name" value="ABC_TRANSPORTER_1"/>
    <property type="match status" value="2"/>
</dbReference>
<comment type="caution">
    <text evidence="14">The sequence shown here is derived from an EMBL/GenBank/DDBJ whole genome shotgun (WGS) entry which is preliminary data.</text>
</comment>
<organism evidence="14 15">
    <name type="scientific">Phlyctema vagabunda</name>
    <dbReference type="NCBI Taxonomy" id="108571"/>
    <lineage>
        <taxon>Eukaryota</taxon>
        <taxon>Fungi</taxon>
        <taxon>Dikarya</taxon>
        <taxon>Ascomycota</taxon>
        <taxon>Pezizomycotina</taxon>
        <taxon>Leotiomycetes</taxon>
        <taxon>Helotiales</taxon>
        <taxon>Dermateaceae</taxon>
        <taxon>Phlyctema</taxon>
    </lineage>
</organism>
<dbReference type="PROSITE" id="PS50929">
    <property type="entry name" value="ABC_TM1F"/>
    <property type="match status" value="2"/>
</dbReference>
<evidence type="ECO:0000256" key="10">
    <source>
        <dbReference type="SAM" id="MobiDB-lite"/>
    </source>
</evidence>
<keyword evidence="5" id="KW-0677">Repeat</keyword>
<dbReference type="InterPro" id="IPR003439">
    <property type="entry name" value="ABC_transporter-like_ATP-bd"/>
</dbReference>
<proteinExistence type="inferred from homology"/>
<evidence type="ECO:0000313" key="15">
    <source>
        <dbReference type="Proteomes" id="UP001629113"/>
    </source>
</evidence>
<dbReference type="CDD" id="cd18577">
    <property type="entry name" value="ABC_6TM_Pgp_ABCB1_D1_like"/>
    <property type="match status" value="1"/>
</dbReference>
<feature type="transmembrane region" description="Helical" evidence="11">
    <location>
        <begin position="1017"/>
        <end position="1038"/>
    </location>
</feature>
<dbReference type="InterPro" id="IPR039421">
    <property type="entry name" value="Type_1_exporter"/>
</dbReference>
<evidence type="ECO:0000259" key="12">
    <source>
        <dbReference type="PROSITE" id="PS50893"/>
    </source>
</evidence>
<keyword evidence="3" id="KW-0813">Transport</keyword>
<evidence type="ECO:0000256" key="3">
    <source>
        <dbReference type="ARBA" id="ARBA00022448"/>
    </source>
</evidence>
<feature type="transmembrane region" description="Helical" evidence="11">
    <location>
        <begin position="752"/>
        <end position="778"/>
    </location>
</feature>
<dbReference type="SMART" id="SM00382">
    <property type="entry name" value="AAA"/>
    <property type="match status" value="2"/>
</dbReference>
<dbReference type="InterPro" id="IPR017871">
    <property type="entry name" value="ABC_transporter-like_CS"/>
</dbReference>
<name>A0ABR4P856_9HELO</name>
<keyword evidence="4 11" id="KW-0812">Transmembrane</keyword>
<feature type="domain" description="ABC transporter" evidence="12">
    <location>
        <begin position="395"/>
        <end position="674"/>
    </location>
</feature>
<evidence type="ECO:0000313" key="14">
    <source>
        <dbReference type="EMBL" id="KAL3419506.1"/>
    </source>
</evidence>
<feature type="transmembrane region" description="Helical" evidence="11">
    <location>
        <begin position="115"/>
        <end position="136"/>
    </location>
</feature>
<dbReference type="Pfam" id="PF00005">
    <property type="entry name" value="ABC_tran"/>
    <property type="match status" value="2"/>
</dbReference>
<feature type="transmembrane region" description="Helical" evidence="11">
    <location>
        <begin position="289"/>
        <end position="312"/>
    </location>
</feature>
<dbReference type="Gene3D" id="3.40.50.300">
    <property type="entry name" value="P-loop containing nucleotide triphosphate hydrolases"/>
    <property type="match status" value="2"/>
</dbReference>
<feature type="domain" description="ABC transmembrane type-1" evidence="13">
    <location>
        <begin position="757"/>
        <end position="1045"/>
    </location>
</feature>
<comment type="subcellular location">
    <subcellularLocation>
        <location evidence="1">Membrane</location>
        <topology evidence="1">Multi-pass membrane protein</topology>
    </subcellularLocation>
</comment>
<keyword evidence="6" id="KW-0547">Nucleotide-binding</keyword>
<dbReference type="PANTHER" id="PTHR43394:SF11">
    <property type="entry name" value="ATP-BINDING CASSETTE TRANSPORTER"/>
    <property type="match status" value="1"/>
</dbReference>
<evidence type="ECO:0000259" key="13">
    <source>
        <dbReference type="PROSITE" id="PS50929"/>
    </source>
</evidence>
<feature type="transmembrane region" description="Helical" evidence="11">
    <location>
        <begin position="985"/>
        <end position="1005"/>
    </location>
</feature>
<reference evidence="14 15" key="1">
    <citation type="submission" date="2024-06" db="EMBL/GenBank/DDBJ databases">
        <title>Complete genome of Phlyctema vagabunda strain 19-DSS-EL-015.</title>
        <authorList>
            <person name="Fiorenzani C."/>
        </authorList>
    </citation>
    <scope>NUCLEOTIDE SEQUENCE [LARGE SCALE GENOMIC DNA]</scope>
    <source>
        <strain evidence="14 15">19-DSS-EL-015</strain>
    </source>
</reference>
<gene>
    <name evidence="14" type="ORF">PVAG01_09728</name>
</gene>
<evidence type="ECO:0000256" key="5">
    <source>
        <dbReference type="ARBA" id="ARBA00022737"/>
    </source>
</evidence>
<keyword evidence="15" id="KW-1185">Reference proteome</keyword>
<evidence type="ECO:0000256" key="6">
    <source>
        <dbReference type="ARBA" id="ARBA00022741"/>
    </source>
</evidence>
<evidence type="ECO:0000256" key="2">
    <source>
        <dbReference type="ARBA" id="ARBA00007577"/>
    </source>
</evidence>
<evidence type="ECO:0000256" key="4">
    <source>
        <dbReference type="ARBA" id="ARBA00022692"/>
    </source>
</evidence>
<feature type="transmembrane region" description="Helical" evidence="11">
    <location>
        <begin position="55"/>
        <end position="79"/>
    </location>
</feature>
<accession>A0ABR4P856</accession>
<dbReference type="Pfam" id="PF00664">
    <property type="entry name" value="ABC_membrane"/>
    <property type="match status" value="2"/>
</dbReference>
<evidence type="ECO:0000256" key="11">
    <source>
        <dbReference type="SAM" id="Phobius"/>
    </source>
</evidence>
<dbReference type="SUPFAM" id="SSF90123">
    <property type="entry name" value="ABC transporter transmembrane region"/>
    <property type="match status" value="2"/>
</dbReference>
<evidence type="ECO:0000256" key="8">
    <source>
        <dbReference type="ARBA" id="ARBA00022989"/>
    </source>
</evidence>
<feature type="transmembrane region" description="Helical" evidence="11">
    <location>
        <begin position="902"/>
        <end position="921"/>
    </location>
</feature>
<feature type="domain" description="ABC transmembrane type-1" evidence="13">
    <location>
        <begin position="59"/>
        <end position="359"/>
    </location>
</feature>
<dbReference type="Gene3D" id="1.20.1560.10">
    <property type="entry name" value="ABC transporter type 1, transmembrane domain"/>
    <property type="match status" value="1"/>
</dbReference>
<feature type="region of interest" description="Disordered" evidence="10">
    <location>
        <begin position="1"/>
        <end position="29"/>
    </location>
</feature>
<keyword evidence="7" id="KW-0067">ATP-binding</keyword>
<protein>
    <submittedName>
        <fullName evidence="14">Leptomycin B resistance protein pmd1-like protein 4</fullName>
    </submittedName>
</protein>
<dbReference type="SUPFAM" id="SSF52540">
    <property type="entry name" value="P-loop containing nucleoside triphosphate hydrolases"/>
    <property type="match status" value="2"/>
</dbReference>
<dbReference type="PANTHER" id="PTHR43394">
    <property type="entry name" value="ATP-DEPENDENT PERMEASE MDL1, MITOCHONDRIAL"/>
    <property type="match status" value="1"/>
</dbReference>
<feature type="transmembrane region" description="Helical" evidence="11">
    <location>
        <begin position="799"/>
        <end position="822"/>
    </location>
</feature>
<keyword evidence="9 11" id="KW-0472">Membrane</keyword>
<dbReference type="InterPro" id="IPR011527">
    <property type="entry name" value="ABC1_TM_dom"/>
</dbReference>
<sequence>MADAAPKQGDDPRSRAPLEIQPGVDPEKTRNTNVLKKSFTYLRLLVAAEPTKADYGLLAVGVLAAIAAGIPFPLLGIIFGQLVDKLNSASCDISDNTAADKAAYQHAVDGKVLQVVYIAIASFVAIYVYIVSWSLVGGRLVQRLRDQYFRSLLRQEASFFDNLPAGEVSSRLNGDIATIQAGTSEKVGICISCASFFVTAYIVAFMKDAKLAGMLVSLVPAFLLMALVGSKYINKYSGQMSDHIASASSIASEGLSNVTVVHAFGANSRLEYKFSSDLMKAQKAGIKKAFATAVQTGLLYFIAYAGNALAFWQGAKTIANSVANGSSSTVGTTYTVIFILVDASIFLSQVAPYLQTFGSAAAAFEKLEKDMNHESALDGTSETTGRLLDAVSGDIKFDKVSFTYPSRLDHPVVQELSLVCPASKHTAIVGLSGSGKSTVAALITRLYDPIQGSILLDNQDIKELNLRQLRSYVSLVQQEPSLLDRSILENIALGLVNSPAAKHVHLKSILLGSKLAELTESVREGQDMVIAAQVLGSEVSEIVEMVRVAATQSDAISFIDKLEFGLATTVGSTGNLMSGGQKQRIALARALIRDPRILILDEATALLDSTSEQRIKSSMEKMAEGRTLISIAHRLSTVRNAHNIIVMRHGRVVEQGTHAELMGLDDGAYKGMVHLQSLNAQSMREPISEASSTRNSIQKNAEKEIVVAESSLDEKSEDLTAKVESKDEPEGLPSERSIWSILKTLSPLIRRYLLVLLAAFFTSTIVGAAYSAEAIIFGQTVGSLSPCKTPERIRSRGNLFGLLFFMLAIAEFFANAISWSAFGVAAEKILYKVRVLSFRSLFEQDLQWHQSEGRNPALLLSYITKDGNALGGLTGSIIGTIFSIAVNLIVAIVMAHIIAWKIAIVCLVTVPILLGAGIMQIRVLTQFEERHSKAFEKSTGITVEAINSIKTVASLSLEHEILRVYRRSLKAPRTEITKASLYANLWLAIAHSVGNLVYALAYWWGAKQILTGKYSQVQFFTVLLALLVSAQLWGQMFFLAPDLSRSRAAVARILNLIDLGSTKISSSKSVLENDLEAKAQENRTSISENQGGVEILLRNVTFSYPARPHIQVLDKMDLHIKPGQFCALVGPSGAGKSTIISLIERMYTPSEGNISINGTQISQSSVSFRDEISLVPQDSVLFDGSIRFNVSLGARPGQEVSDAQIEEACRLANIHDTIISLPQGYDTNCGPNGNQLSGGQKQRLSIARALVRKPRLLLLDESTSALDAESEKLLQDGLEKASKGITVVAIAHRLHTIKKADVIFVIEGGRCVDAGTHNELFERSESYRINAMHQTFDA</sequence>
<evidence type="ECO:0000256" key="9">
    <source>
        <dbReference type="ARBA" id="ARBA00023136"/>
    </source>
</evidence>
<feature type="transmembrane region" description="Helical" evidence="11">
    <location>
        <begin position="212"/>
        <end position="233"/>
    </location>
</feature>
<dbReference type="PROSITE" id="PS50893">
    <property type="entry name" value="ABC_TRANSPORTER_2"/>
    <property type="match status" value="2"/>
</dbReference>
<feature type="transmembrane region" description="Helical" evidence="11">
    <location>
        <begin position="187"/>
        <end position="206"/>
    </location>
</feature>
<dbReference type="Proteomes" id="UP001629113">
    <property type="component" value="Unassembled WGS sequence"/>
</dbReference>
<dbReference type="InterPro" id="IPR003593">
    <property type="entry name" value="AAA+_ATPase"/>
</dbReference>
<keyword evidence="8 11" id="KW-1133">Transmembrane helix</keyword>
<dbReference type="InterPro" id="IPR036640">
    <property type="entry name" value="ABC1_TM_sf"/>
</dbReference>
<feature type="domain" description="ABC transporter" evidence="12">
    <location>
        <begin position="1095"/>
        <end position="1333"/>
    </location>
</feature>
<feature type="transmembrane region" description="Helical" evidence="11">
    <location>
        <begin position="869"/>
        <end position="895"/>
    </location>
</feature>
<dbReference type="EMBL" id="JBFCZG010000008">
    <property type="protein sequence ID" value="KAL3419506.1"/>
    <property type="molecule type" value="Genomic_DNA"/>
</dbReference>
<evidence type="ECO:0000256" key="1">
    <source>
        <dbReference type="ARBA" id="ARBA00004141"/>
    </source>
</evidence>
<comment type="similarity">
    <text evidence="2">Belongs to the ABC transporter superfamily. ABCB family. Multidrug resistance exporter (TC 3.A.1.201) subfamily.</text>
</comment>
<dbReference type="InterPro" id="IPR027417">
    <property type="entry name" value="P-loop_NTPase"/>
</dbReference>
<evidence type="ECO:0000256" key="7">
    <source>
        <dbReference type="ARBA" id="ARBA00022840"/>
    </source>
</evidence>